<sequence>MSRSIDSMRQNLRLKNIFILSYHMCIPIALFHLKRSTRTDRETEALLLQLAIIPPLMSFHLPDIHHDWPFPRGNNPNYDEVAEESMKWLESFRIFSEDRQKSFRAIMPGLLASMAYPDHSRPHFRSACDLMAVLFAVDEISDRLAPEEARDIAESALNALRVPESERVRNEHPLVDLHRSFWARTLQTASETVKRRFIASYEDYVRAMIQEADDRQQKRVRKSMADYLALRRYTGAIKPSFDLLLLPSEISDEVLDMPVVKELEMIAIEMVAVANDIVSFNVEQARGDIHNLIIVIMDGDEKIDVQMAMDMVGEWYRKRGRDFVECLNQLPVLLEGEGDSEIHRLHEYARGLGNWVTANYEWSFECRRFFGEHTMEVKENVSKVGVFSMIGGLVKYKATSLVPST</sequence>
<dbReference type="GO" id="GO:0008299">
    <property type="term" value="P:isoprenoid biosynthetic process"/>
    <property type="evidence" value="ECO:0007669"/>
    <property type="project" value="UniProtKB-ARBA"/>
</dbReference>
<gene>
    <name evidence="8" type="ORF">NP233_g9901</name>
</gene>
<keyword evidence="7" id="KW-0472">Membrane</keyword>
<dbReference type="SFLD" id="SFLDS00005">
    <property type="entry name" value="Isoprenoid_Synthase_Type_I"/>
    <property type="match status" value="1"/>
</dbReference>
<dbReference type="Gene3D" id="1.10.600.10">
    <property type="entry name" value="Farnesyl Diphosphate Synthase"/>
    <property type="match status" value="1"/>
</dbReference>
<dbReference type="GO" id="GO:0010333">
    <property type="term" value="F:terpene synthase activity"/>
    <property type="evidence" value="ECO:0007669"/>
    <property type="project" value="InterPro"/>
</dbReference>
<reference evidence="8" key="1">
    <citation type="submission" date="2022-07" db="EMBL/GenBank/DDBJ databases">
        <title>Genome Sequence of Leucocoprinus birnbaumii.</title>
        <authorList>
            <person name="Buettner E."/>
        </authorList>
    </citation>
    <scope>NUCLEOTIDE SEQUENCE</scope>
    <source>
        <strain evidence="8">VT141</strain>
    </source>
</reference>
<evidence type="ECO:0000256" key="6">
    <source>
        <dbReference type="RuleBase" id="RU366034"/>
    </source>
</evidence>
<evidence type="ECO:0000256" key="7">
    <source>
        <dbReference type="SAM" id="Phobius"/>
    </source>
</evidence>
<comment type="caution">
    <text evidence="8">The sequence shown here is derived from an EMBL/GenBank/DDBJ whole genome shotgun (WGS) entry which is preliminary data.</text>
</comment>
<dbReference type="PANTHER" id="PTHR35201:SF4">
    <property type="entry name" value="BETA-PINACENE SYNTHASE-RELATED"/>
    <property type="match status" value="1"/>
</dbReference>
<evidence type="ECO:0000256" key="4">
    <source>
        <dbReference type="ARBA" id="ARBA00022842"/>
    </source>
</evidence>
<keyword evidence="7" id="KW-1133">Transmembrane helix</keyword>
<dbReference type="SUPFAM" id="SSF48576">
    <property type="entry name" value="Terpenoid synthases"/>
    <property type="match status" value="1"/>
</dbReference>
<dbReference type="Pfam" id="PF19086">
    <property type="entry name" value="Terpene_syn_C_2"/>
    <property type="match status" value="1"/>
</dbReference>
<proteinExistence type="inferred from homology"/>
<evidence type="ECO:0000256" key="5">
    <source>
        <dbReference type="ARBA" id="ARBA00023239"/>
    </source>
</evidence>
<dbReference type="EC" id="4.2.3.-" evidence="6"/>
<dbReference type="InterPro" id="IPR008949">
    <property type="entry name" value="Isoprenoid_synthase_dom_sf"/>
</dbReference>
<keyword evidence="3 6" id="KW-0479">Metal-binding</keyword>
<protein>
    <recommendedName>
        <fullName evidence="6">Terpene synthase</fullName>
        <ecNumber evidence="6">4.2.3.-</ecNumber>
    </recommendedName>
</protein>
<dbReference type="GO" id="GO:0046872">
    <property type="term" value="F:metal ion binding"/>
    <property type="evidence" value="ECO:0007669"/>
    <property type="project" value="UniProtKB-KW"/>
</dbReference>
<evidence type="ECO:0000313" key="9">
    <source>
        <dbReference type="Proteomes" id="UP001213000"/>
    </source>
</evidence>
<evidence type="ECO:0000313" key="8">
    <source>
        <dbReference type="EMBL" id="KAJ3561920.1"/>
    </source>
</evidence>
<feature type="transmembrane region" description="Helical" evidence="7">
    <location>
        <begin position="12"/>
        <end position="33"/>
    </location>
</feature>
<evidence type="ECO:0000256" key="3">
    <source>
        <dbReference type="ARBA" id="ARBA00022723"/>
    </source>
</evidence>
<keyword evidence="7" id="KW-0812">Transmembrane</keyword>
<dbReference type="InterPro" id="IPR034686">
    <property type="entry name" value="Terpene_cyclase-like_2"/>
</dbReference>
<keyword evidence="5 6" id="KW-0456">Lyase</keyword>
<comment type="cofactor">
    <cofactor evidence="1 6">
        <name>Mg(2+)</name>
        <dbReference type="ChEBI" id="CHEBI:18420"/>
    </cofactor>
</comment>
<keyword evidence="9" id="KW-1185">Reference proteome</keyword>
<evidence type="ECO:0000256" key="1">
    <source>
        <dbReference type="ARBA" id="ARBA00001946"/>
    </source>
</evidence>
<dbReference type="PANTHER" id="PTHR35201">
    <property type="entry name" value="TERPENE SYNTHASE"/>
    <property type="match status" value="1"/>
</dbReference>
<name>A0AAD5YSG0_9AGAR</name>
<dbReference type="EMBL" id="JANIEX010000937">
    <property type="protein sequence ID" value="KAJ3561920.1"/>
    <property type="molecule type" value="Genomic_DNA"/>
</dbReference>
<dbReference type="SFLD" id="SFLDG01020">
    <property type="entry name" value="Terpene_Cyclase_Like_2"/>
    <property type="match status" value="1"/>
</dbReference>
<evidence type="ECO:0000256" key="2">
    <source>
        <dbReference type="ARBA" id="ARBA00006333"/>
    </source>
</evidence>
<keyword evidence="4 6" id="KW-0460">Magnesium</keyword>
<comment type="similarity">
    <text evidence="2 6">Belongs to the terpene synthase family.</text>
</comment>
<dbReference type="Proteomes" id="UP001213000">
    <property type="component" value="Unassembled WGS sequence"/>
</dbReference>
<accession>A0AAD5YSG0</accession>
<dbReference type="AlphaFoldDB" id="A0AAD5YSG0"/>
<organism evidence="8 9">
    <name type="scientific">Leucocoprinus birnbaumii</name>
    <dbReference type="NCBI Taxonomy" id="56174"/>
    <lineage>
        <taxon>Eukaryota</taxon>
        <taxon>Fungi</taxon>
        <taxon>Dikarya</taxon>
        <taxon>Basidiomycota</taxon>
        <taxon>Agaricomycotina</taxon>
        <taxon>Agaricomycetes</taxon>
        <taxon>Agaricomycetidae</taxon>
        <taxon>Agaricales</taxon>
        <taxon>Agaricineae</taxon>
        <taxon>Agaricaceae</taxon>
        <taxon>Leucocoprinus</taxon>
    </lineage>
</organism>